<dbReference type="Proteomes" id="UP000003490">
    <property type="component" value="Unassembled WGS sequence"/>
</dbReference>
<evidence type="ECO:0000313" key="1">
    <source>
        <dbReference type="EMBL" id="EDO60977.1"/>
    </source>
</evidence>
<evidence type="ECO:0000313" key="2">
    <source>
        <dbReference type="Proteomes" id="UP000003490"/>
    </source>
</evidence>
<protein>
    <submittedName>
        <fullName evidence="1">Uncharacterized protein</fullName>
    </submittedName>
</protein>
<organism evidence="1 2">
    <name type="scientific">[Clostridium] leptum DSM 753</name>
    <dbReference type="NCBI Taxonomy" id="428125"/>
    <lineage>
        <taxon>Bacteria</taxon>
        <taxon>Bacillati</taxon>
        <taxon>Bacillota</taxon>
        <taxon>Clostridia</taxon>
        <taxon>Eubacteriales</taxon>
        <taxon>Oscillospiraceae</taxon>
        <taxon>Oscillospiraceae incertae sedis</taxon>
    </lineage>
</organism>
<comment type="caution">
    <text evidence="1">The sequence shown here is derived from an EMBL/GenBank/DDBJ whole genome shotgun (WGS) entry which is preliminary data.</text>
</comment>
<sequence>MELSPFEAVACSGRQRRKTVLCDGNLAFEMGKPFCGC</sequence>
<dbReference type="EMBL" id="ABCB02000019">
    <property type="protein sequence ID" value="EDO60977.1"/>
    <property type="molecule type" value="Genomic_DNA"/>
</dbReference>
<dbReference type="HOGENOM" id="CLU_3342287_0_0_9"/>
<proteinExistence type="predicted"/>
<dbReference type="AlphaFoldDB" id="A7VVH7"/>
<accession>A7VVH7</accession>
<name>A7VVH7_9FIRM</name>
<gene>
    <name evidence="1" type="ORF">CLOLEP_02589</name>
</gene>
<reference evidence="1 2" key="2">
    <citation type="submission" date="2007-08" db="EMBL/GenBank/DDBJ databases">
        <authorList>
            <person name="Fulton L."/>
            <person name="Clifton S."/>
            <person name="Fulton B."/>
            <person name="Xu J."/>
            <person name="Minx P."/>
            <person name="Pepin K.H."/>
            <person name="Johnson M."/>
            <person name="Thiruvilangam P."/>
            <person name="Bhonagiri V."/>
            <person name="Nash W.E."/>
            <person name="Wang C."/>
            <person name="Mardis E.R."/>
            <person name="Wilson R.K."/>
        </authorList>
    </citation>
    <scope>NUCLEOTIDE SEQUENCE [LARGE SCALE GENOMIC DNA]</scope>
    <source>
        <strain evidence="1 2">DSM 753</strain>
    </source>
</reference>
<reference evidence="1 2" key="1">
    <citation type="submission" date="2007-08" db="EMBL/GenBank/DDBJ databases">
        <title>Draft genome sequence of Clostridium leptum (DSM 753).</title>
        <authorList>
            <person name="Sudarsanam P."/>
            <person name="Ley R."/>
            <person name="Guruge J."/>
            <person name="Turnbaugh P.J."/>
            <person name="Mahowald M."/>
            <person name="Liep D."/>
            <person name="Gordon J."/>
        </authorList>
    </citation>
    <scope>NUCLEOTIDE SEQUENCE [LARGE SCALE GENOMIC DNA]</scope>
    <source>
        <strain evidence="1 2">DSM 753</strain>
    </source>
</reference>